<dbReference type="Proteomes" id="UP000235371">
    <property type="component" value="Unassembled WGS sequence"/>
</dbReference>
<protein>
    <submittedName>
        <fullName evidence="1">Uncharacterized protein</fullName>
    </submittedName>
</protein>
<dbReference type="RefSeq" id="XP_024734954.1">
    <property type="nucleotide sequence ID" value="XM_024871084.1"/>
</dbReference>
<organism evidence="1 2">
    <name type="scientific">Hyaloscypha bicolor E</name>
    <dbReference type="NCBI Taxonomy" id="1095630"/>
    <lineage>
        <taxon>Eukaryota</taxon>
        <taxon>Fungi</taxon>
        <taxon>Dikarya</taxon>
        <taxon>Ascomycota</taxon>
        <taxon>Pezizomycotina</taxon>
        <taxon>Leotiomycetes</taxon>
        <taxon>Helotiales</taxon>
        <taxon>Hyaloscyphaceae</taxon>
        <taxon>Hyaloscypha</taxon>
        <taxon>Hyaloscypha bicolor</taxon>
    </lineage>
</organism>
<name>A0A2J6T4V1_9HELO</name>
<keyword evidence="2" id="KW-1185">Reference proteome</keyword>
<accession>A0A2J6T4V1</accession>
<dbReference type="InParanoid" id="A0A2J6T4V1"/>
<dbReference type="GeneID" id="36579166"/>
<proteinExistence type="predicted"/>
<sequence length="70" mass="8158">MMKNDDWLLLTFPKSWRVDLGTALALCSNFYQAGACKHKFCSESFNEVKLDLTRWKLFPGDPSRPFGNKW</sequence>
<evidence type="ECO:0000313" key="1">
    <source>
        <dbReference type="EMBL" id="PMD58050.1"/>
    </source>
</evidence>
<gene>
    <name evidence="1" type="ORF">K444DRAFT_21114</name>
</gene>
<dbReference type="AlphaFoldDB" id="A0A2J6T4V1"/>
<dbReference type="EMBL" id="KZ613837">
    <property type="protein sequence ID" value="PMD58050.1"/>
    <property type="molecule type" value="Genomic_DNA"/>
</dbReference>
<reference evidence="1 2" key="1">
    <citation type="submission" date="2016-04" db="EMBL/GenBank/DDBJ databases">
        <title>A degradative enzymes factory behind the ericoid mycorrhizal symbiosis.</title>
        <authorList>
            <consortium name="DOE Joint Genome Institute"/>
            <person name="Martino E."/>
            <person name="Morin E."/>
            <person name="Grelet G."/>
            <person name="Kuo A."/>
            <person name="Kohler A."/>
            <person name="Daghino S."/>
            <person name="Barry K."/>
            <person name="Choi C."/>
            <person name="Cichocki N."/>
            <person name="Clum A."/>
            <person name="Copeland A."/>
            <person name="Hainaut M."/>
            <person name="Haridas S."/>
            <person name="Labutti K."/>
            <person name="Lindquist E."/>
            <person name="Lipzen A."/>
            <person name="Khouja H.-R."/>
            <person name="Murat C."/>
            <person name="Ohm R."/>
            <person name="Olson A."/>
            <person name="Spatafora J."/>
            <person name="Veneault-Fourrey C."/>
            <person name="Henrissat B."/>
            <person name="Grigoriev I."/>
            <person name="Martin F."/>
            <person name="Perotto S."/>
        </authorList>
    </citation>
    <scope>NUCLEOTIDE SEQUENCE [LARGE SCALE GENOMIC DNA]</scope>
    <source>
        <strain evidence="1 2">E</strain>
    </source>
</reference>
<evidence type="ECO:0000313" key="2">
    <source>
        <dbReference type="Proteomes" id="UP000235371"/>
    </source>
</evidence>